<dbReference type="EMBL" id="CP062942">
    <property type="protein sequence ID" value="QOL52229.1"/>
    <property type="molecule type" value="Genomic_DNA"/>
</dbReference>
<evidence type="ECO:0000313" key="1">
    <source>
        <dbReference type="EMBL" id="QOL52229.1"/>
    </source>
</evidence>
<evidence type="ECO:0000313" key="2">
    <source>
        <dbReference type="Proteomes" id="UP000593875"/>
    </source>
</evidence>
<dbReference type="AlphaFoldDB" id="A0A7L9UCQ5"/>
<dbReference type="RefSeq" id="WP_193689196.1">
    <property type="nucleotide sequence ID" value="NZ_CP062942.1"/>
</dbReference>
<sequence length="154" mass="16582">MAFSLLLLVIGIIPSVAISRIHTGDDKLAKQLLTSDLLGVTQLNGLRIMSIARCDSLELADLYKDELARGEKKAADIDGRMSALPMSAHEKVLVQAAFQCNASVAAAAAEVIRAKDQGRTQEVEALVGSKLEPSFKLYNPLGFHRHFGPENLVG</sequence>
<reference evidence="1 2" key="1">
    <citation type="submission" date="2020-10" db="EMBL/GenBank/DDBJ databases">
        <title>Genome sequencing of Massilia sp. LPB0304.</title>
        <authorList>
            <person name="Kim J."/>
        </authorList>
    </citation>
    <scope>NUCLEOTIDE SEQUENCE [LARGE SCALE GENOMIC DNA]</scope>
    <source>
        <strain evidence="1 2">LPB0304</strain>
        <plasmid evidence="1 2">unnamed1</plasmid>
    </source>
</reference>
<dbReference type="Proteomes" id="UP000593875">
    <property type="component" value="Plasmid unnamed1"/>
</dbReference>
<protein>
    <submittedName>
        <fullName evidence="1">Uncharacterized protein</fullName>
    </submittedName>
</protein>
<dbReference type="KEGG" id="mlir:LPB04_23760"/>
<organism evidence="1 2">
    <name type="scientific">Massilia litorea</name>
    <dbReference type="NCBI Taxonomy" id="2769491"/>
    <lineage>
        <taxon>Bacteria</taxon>
        <taxon>Pseudomonadati</taxon>
        <taxon>Pseudomonadota</taxon>
        <taxon>Betaproteobacteria</taxon>
        <taxon>Burkholderiales</taxon>
        <taxon>Oxalobacteraceae</taxon>
        <taxon>Telluria group</taxon>
        <taxon>Massilia</taxon>
    </lineage>
</organism>
<name>A0A7L9UCQ5_9BURK</name>
<proteinExistence type="predicted"/>
<geneLocation type="plasmid" evidence="1 2">
    <name>unnamed1</name>
</geneLocation>
<keyword evidence="2" id="KW-1185">Reference proteome</keyword>
<keyword evidence="1" id="KW-0614">Plasmid</keyword>
<accession>A0A7L9UCQ5</accession>
<gene>
    <name evidence="1" type="ORF">LPB04_23760</name>
</gene>